<evidence type="ECO:0000313" key="2">
    <source>
        <dbReference type="Proteomes" id="UP000325787"/>
    </source>
</evidence>
<dbReference type="InterPro" id="IPR007061">
    <property type="entry name" value="MST-like"/>
</dbReference>
<dbReference type="SUPFAM" id="SSF109854">
    <property type="entry name" value="DinB/YfiT-like putative metalloenzymes"/>
    <property type="match status" value="1"/>
</dbReference>
<dbReference type="InterPro" id="IPR034660">
    <property type="entry name" value="DinB/YfiT-like"/>
</dbReference>
<dbReference type="Gene3D" id="1.20.120.450">
    <property type="entry name" value="dinb family like domain"/>
    <property type="match status" value="1"/>
</dbReference>
<gene>
    <name evidence="1" type="ORF">EKG83_33875</name>
</gene>
<keyword evidence="2" id="KW-1185">Reference proteome</keyword>
<protein>
    <submittedName>
        <fullName evidence="1">DUF664 domain-containing protein</fullName>
    </submittedName>
</protein>
<accession>A0A5Q0H683</accession>
<dbReference type="AlphaFoldDB" id="A0A5Q0H683"/>
<reference evidence="2" key="1">
    <citation type="journal article" date="2021" name="Curr. Microbiol.">
        <title>Complete genome of nocamycin-producing strain Saccharothrix syringae NRRL B-16468 reveals the biosynthetic potential for secondary metabolites.</title>
        <authorList>
            <person name="Mo X."/>
            <person name="Yang S."/>
        </authorList>
    </citation>
    <scope>NUCLEOTIDE SEQUENCE [LARGE SCALE GENOMIC DNA]</scope>
    <source>
        <strain evidence="2">ATCC 51364 / DSM 43886 / JCM 6844 / KCTC 9398 / NBRC 14523 / NRRL B-16468 / INA 2240</strain>
    </source>
</reference>
<dbReference type="Proteomes" id="UP000325787">
    <property type="component" value="Chromosome"/>
</dbReference>
<organism evidence="1 2">
    <name type="scientific">Saccharothrix syringae</name>
    <name type="common">Nocardiopsis syringae</name>
    <dbReference type="NCBI Taxonomy" id="103733"/>
    <lineage>
        <taxon>Bacteria</taxon>
        <taxon>Bacillati</taxon>
        <taxon>Actinomycetota</taxon>
        <taxon>Actinomycetes</taxon>
        <taxon>Pseudonocardiales</taxon>
        <taxon>Pseudonocardiaceae</taxon>
        <taxon>Saccharothrix</taxon>
    </lineage>
</organism>
<evidence type="ECO:0000313" key="1">
    <source>
        <dbReference type="EMBL" id="QFZ21726.1"/>
    </source>
</evidence>
<dbReference type="EMBL" id="CP034550">
    <property type="protein sequence ID" value="QFZ21726.1"/>
    <property type="molecule type" value="Genomic_DNA"/>
</dbReference>
<dbReference type="OrthoDB" id="4548523at2"/>
<sequence>MDHEKQTLLAFLASQRAAVLEILEGMDERALTTSVLPSDWTPLGLVEHLGYAERHWFQEVLTGAAEPLDWPDDDHAPLNTPRSPDEVFAFYRAQCERADALVADVPLSAPPLGSHPAEDRGDEVADLRWIILHMIEETARHAGHLDVVRELIDGRTGIGRR</sequence>
<name>A0A5Q0H683_SACSY</name>
<dbReference type="RefSeq" id="WP_033433039.1">
    <property type="nucleotide sequence ID" value="NZ_CP034550.1"/>
</dbReference>
<dbReference type="Pfam" id="PF04978">
    <property type="entry name" value="MST"/>
    <property type="match status" value="1"/>
</dbReference>
<dbReference type="KEGG" id="ssyi:EKG83_33875"/>
<proteinExistence type="predicted"/>